<evidence type="ECO:0008006" key="3">
    <source>
        <dbReference type="Google" id="ProtNLM"/>
    </source>
</evidence>
<dbReference type="SUPFAM" id="SSF56059">
    <property type="entry name" value="Glutathione synthetase ATP-binding domain-like"/>
    <property type="match status" value="1"/>
</dbReference>
<proteinExistence type="predicted"/>
<gene>
    <name evidence="1" type="ORF">NMU02_03305</name>
</gene>
<organism evidence="1 2">
    <name type="scientific">Coprobacter tertius</name>
    <dbReference type="NCBI Taxonomy" id="2944915"/>
    <lineage>
        <taxon>Bacteria</taxon>
        <taxon>Pseudomonadati</taxon>
        <taxon>Bacteroidota</taxon>
        <taxon>Bacteroidia</taxon>
        <taxon>Bacteroidales</taxon>
        <taxon>Barnesiellaceae</taxon>
        <taxon>Coprobacter</taxon>
    </lineage>
</organism>
<name>A0ABT1MES6_9BACT</name>
<dbReference type="Proteomes" id="UP001205603">
    <property type="component" value="Unassembled WGS sequence"/>
</dbReference>
<accession>A0ABT1MES6</accession>
<keyword evidence="2" id="KW-1185">Reference proteome</keyword>
<dbReference type="EMBL" id="JANDHW010000002">
    <property type="protein sequence ID" value="MCP9611119.1"/>
    <property type="molecule type" value="Genomic_DNA"/>
</dbReference>
<comment type="caution">
    <text evidence="1">The sequence shown here is derived from an EMBL/GenBank/DDBJ whole genome shotgun (WGS) entry which is preliminary data.</text>
</comment>
<evidence type="ECO:0000313" key="2">
    <source>
        <dbReference type="Proteomes" id="UP001205603"/>
    </source>
</evidence>
<sequence length="297" mass="33935">MEDHIRIAAVRRAGAYSPNHIGNDAAIFSQTLQCLHNEGYTITEYSEEEFQVADIAEDVVINMCREMASISKLQRLEKEGKIVLNSGFGIENCTREKMTRLLLEAKVPSPESIIVSTDEDVLPLLHAERFVNCWIKRGDFHAMHKEDVSYVRHPEEAIEILREYALRGISRAVINRHLEGDLVKFYGIADSDFFYWFYPFDMNHSKFGYEQINGKAVGIPFSIDEMQSICRKASEVLNVQVYGGDCIISPEGDICIIDFNDWPSFAPCRDIASIHIARSLDLAIKKKRVRHMTEARK</sequence>
<protein>
    <recommendedName>
        <fullName evidence="3">Glutathione synthase/Ribosomal protein S6 modification enzyme (Glutaminyl transferase)</fullName>
    </recommendedName>
</protein>
<dbReference type="Gene3D" id="3.30.470.20">
    <property type="entry name" value="ATP-grasp fold, B domain"/>
    <property type="match status" value="1"/>
</dbReference>
<reference evidence="1 2" key="1">
    <citation type="submission" date="2022-07" db="EMBL/GenBank/DDBJ databases">
        <title>Fecal culturing of patients with breast cancer.</title>
        <authorList>
            <person name="Teng N.M.Y."/>
            <person name="Kiu R."/>
            <person name="Evans R."/>
            <person name="Baker D.J."/>
            <person name="Zenner C."/>
            <person name="Robinson S.D."/>
            <person name="Hall L.J."/>
        </authorList>
    </citation>
    <scope>NUCLEOTIDE SEQUENCE [LARGE SCALE GENOMIC DNA]</scope>
    <source>
        <strain evidence="1 2">LH1063</strain>
    </source>
</reference>
<evidence type="ECO:0000313" key="1">
    <source>
        <dbReference type="EMBL" id="MCP9611119.1"/>
    </source>
</evidence>
<dbReference type="RefSeq" id="WP_255025777.1">
    <property type="nucleotide sequence ID" value="NZ_JANDHW010000002.1"/>
</dbReference>